<keyword evidence="3" id="KW-1185">Reference proteome</keyword>
<evidence type="ECO:0000313" key="2">
    <source>
        <dbReference type="EMBL" id="MEQ2190142.1"/>
    </source>
</evidence>
<comment type="caution">
    <text evidence="2">The sequence shown here is derived from an EMBL/GenBank/DDBJ whole genome shotgun (WGS) entry which is preliminary data.</text>
</comment>
<feature type="region of interest" description="Disordered" evidence="1">
    <location>
        <begin position="28"/>
        <end position="54"/>
    </location>
</feature>
<reference evidence="2 3" key="1">
    <citation type="submission" date="2021-06" db="EMBL/GenBank/DDBJ databases">
        <authorList>
            <person name="Palmer J.M."/>
        </authorList>
    </citation>
    <scope>NUCLEOTIDE SEQUENCE [LARGE SCALE GENOMIC DNA]</scope>
    <source>
        <strain evidence="2 3">GA_2019</strain>
        <tissue evidence="2">Muscle</tissue>
    </source>
</reference>
<accession>A0ABV0Q2Y5</accession>
<feature type="non-terminal residue" evidence="2">
    <location>
        <position position="1"/>
    </location>
</feature>
<protein>
    <submittedName>
        <fullName evidence="2">Uncharacterized protein</fullName>
    </submittedName>
</protein>
<dbReference type="Proteomes" id="UP001476798">
    <property type="component" value="Unassembled WGS sequence"/>
</dbReference>
<organism evidence="2 3">
    <name type="scientific">Goodea atripinnis</name>
    <dbReference type="NCBI Taxonomy" id="208336"/>
    <lineage>
        <taxon>Eukaryota</taxon>
        <taxon>Metazoa</taxon>
        <taxon>Chordata</taxon>
        <taxon>Craniata</taxon>
        <taxon>Vertebrata</taxon>
        <taxon>Euteleostomi</taxon>
        <taxon>Actinopterygii</taxon>
        <taxon>Neopterygii</taxon>
        <taxon>Teleostei</taxon>
        <taxon>Neoteleostei</taxon>
        <taxon>Acanthomorphata</taxon>
        <taxon>Ovalentaria</taxon>
        <taxon>Atherinomorphae</taxon>
        <taxon>Cyprinodontiformes</taxon>
        <taxon>Goodeidae</taxon>
        <taxon>Goodea</taxon>
    </lineage>
</organism>
<proteinExistence type="predicted"/>
<feature type="compositionally biased region" description="Polar residues" evidence="1">
    <location>
        <begin position="28"/>
        <end position="45"/>
    </location>
</feature>
<evidence type="ECO:0000313" key="3">
    <source>
        <dbReference type="Proteomes" id="UP001476798"/>
    </source>
</evidence>
<dbReference type="EMBL" id="JAHRIO010096241">
    <property type="protein sequence ID" value="MEQ2190142.1"/>
    <property type="molecule type" value="Genomic_DNA"/>
</dbReference>
<evidence type="ECO:0000256" key="1">
    <source>
        <dbReference type="SAM" id="MobiDB-lite"/>
    </source>
</evidence>
<sequence>SHNRCSLRPPKSYGTLCPEYLGQVESEINTSQDTSVNDTNSSKPANQMLPLLTP</sequence>
<name>A0ABV0Q2Y5_9TELE</name>
<gene>
    <name evidence="2" type="ORF">GOODEAATRI_032719</name>
</gene>